<comment type="caution">
    <text evidence="2">The sequence shown here is derived from an EMBL/GenBank/DDBJ whole genome shotgun (WGS) entry which is preliminary data.</text>
</comment>
<accession>A0A560WHF4</accession>
<evidence type="ECO:0000313" key="3">
    <source>
        <dbReference type="Proteomes" id="UP000315628"/>
    </source>
</evidence>
<dbReference type="EMBL" id="VIUW01000001">
    <property type="protein sequence ID" value="TWD16944.1"/>
    <property type="molecule type" value="Genomic_DNA"/>
</dbReference>
<evidence type="ECO:0000313" key="2">
    <source>
        <dbReference type="EMBL" id="TWD16944.1"/>
    </source>
</evidence>
<gene>
    <name evidence="2" type="ORF">FB557_0490</name>
</gene>
<keyword evidence="1" id="KW-1133">Transmembrane helix</keyword>
<keyword evidence="3" id="KW-1185">Reference proteome</keyword>
<keyword evidence="1" id="KW-0812">Transmembrane</keyword>
<name>A0A560WHF4_9MICO</name>
<organism evidence="2 3">
    <name type="scientific">Marihabitans asiaticum</name>
    <dbReference type="NCBI Taxonomy" id="415218"/>
    <lineage>
        <taxon>Bacteria</taxon>
        <taxon>Bacillati</taxon>
        <taxon>Actinomycetota</taxon>
        <taxon>Actinomycetes</taxon>
        <taxon>Micrococcales</taxon>
        <taxon>Intrasporangiaceae</taxon>
        <taxon>Marihabitans</taxon>
    </lineage>
</organism>
<dbReference type="AlphaFoldDB" id="A0A560WHF4"/>
<dbReference type="Proteomes" id="UP000315628">
    <property type="component" value="Unassembled WGS sequence"/>
</dbReference>
<feature type="transmembrane region" description="Helical" evidence="1">
    <location>
        <begin position="20"/>
        <end position="40"/>
    </location>
</feature>
<evidence type="ECO:0000256" key="1">
    <source>
        <dbReference type="SAM" id="Phobius"/>
    </source>
</evidence>
<protein>
    <submittedName>
        <fullName evidence="2">Uncharacterized protein</fullName>
    </submittedName>
</protein>
<sequence>MSDPQTRQTPLRRRRAPRPWRWIATGAILGFALLGGWALFTPNKDTATGAAYTATTTVGFMGIFGAFLGALVAAFVLALVVGRNRD</sequence>
<keyword evidence="1" id="KW-0472">Membrane</keyword>
<feature type="transmembrane region" description="Helical" evidence="1">
    <location>
        <begin position="60"/>
        <end position="81"/>
    </location>
</feature>
<reference evidence="2 3" key="1">
    <citation type="submission" date="2019-06" db="EMBL/GenBank/DDBJ databases">
        <title>Sequencing the genomes of 1000 actinobacteria strains.</title>
        <authorList>
            <person name="Klenk H.-P."/>
        </authorList>
    </citation>
    <scope>NUCLEOTIDE SEQUENCE [LARGE SCALE GENOMIC DNA]</scope>
    <source>
        <strain evidence="2 3">DSM 18935</strain>
    </source>
</reference>
<dbReference type="RefSeq" id="WP_144855301.1">
    <property type="nucleotide sequence ID" value="NZ_BAAAYT010000002.1"/>
</dbReference>
<proteinExistence type="predicted"/>